<dbReference type="NCBIfam" id="TIGR00787">
    <property type="entry name" value="dctP"/>
    <property type="match status" value="1"/>
</dbReference>
<dbReference type="Proteomes" id="UP000267469">
    <property type="component" value="Unassembled WGS sequence"/>
</dbReference>
<proteinExistence type="predicted"/>
<gene>
    <name evidence="3" type="ORF">ED312_01240</name>
</gene>
<reference evidence="3 4" key="1">
    <citation type="submission" date="2018-10" db="EMBL/GenBank/DDBJ databases">
        <title>Sinomicrobium pectinilyticum sp. nov., a pectinase-producing bacterium isolated from alkaline and saline soil, and emended description of the genus Sinomicrobium.</title>
        <authorList>
            <person name="Cheng B."/>
            <person name="Li C."/>
            <person name="Lai Q."/>
            <person name="Du M."/>
            <person name="Shao Z."/>
            <person name="Xu P."/>
            <person name="Yang C."/>
        </authorList>
    </citation>
    <scope>NUCLEOTIDE SEQUENCE [LARGE SCALE GENOMIC DNA]</scope>
    <source>
        <strain evidence="3 4">5DNS001</strain>
    </source>
</reference>
<dbReference type="OrthoDB" id="9776801at2"/>
<feature type="signal peptide" evidence="2">
    <location>
        <begin position="1"/>
        <end position="26"/>
    </location>
</feature>
<evidence type="ECO:0000256" key="2">
    <source>
        <dbReference type="SAM" id="SignalP"/>
    </source>
</evidence>
<dbReference type="Pfam" id="PF03480">
    <property type="entry name" value="DctP"/>
    <property type="match status" value="1"/>
</dbReference>
<dbReference type="EMBL" id="RJTM01000002">
    <property type="protein sequence ID" value="RNL95247.1"/>
    <property type="molecule type" value="Genomic_DNA"/>
</dbReference>
<dbReference type="Gene3D" id="3.40.190.170">
    <property type="entry name" value="Bacterial extracellular solute-binding protein, family 7"/>
    <property type="match status" value="1"/>
</dbReference>
<comment type="caution">
    <text evidence="3">The sequence shown here is derived from an EMBL/GenBank/DDBJ whole genome shotgun (WGS) entry which is preliminary data.</text>
</comment>
<dbReference type="AlphaFoldDB" id="A0A3N0F5F9"/>
<feature type="chain" id="PRO_5018146737" evidence="2">
    <location>
        <begin position="27"/>
        <end position="327"/>
    </location>
</feature>
<dbReference type="InterPro" id="IPR038404">
    <property type="entry name" value="TRAP_DctP_sf"/>
</dbReference>
<evidence type="ECO:0000313" key="3">
    <source>
        <dbReference type="EMBL" id="RNL95247.1"/>
    </source>
</evidence>
<dbReference type="InterPro" id="IPR018389">
    <property type="entry name" value="DctP_fam"/>
</dbReference>
<dbReference type="GO" id="GO:0030246">
    <property type="term" value="F:carbohydrate binding"/>
    <property type="evidence" value="ECO:0007669"/>
    <property type="project" value="TreeGrafter"/>
</dbReference>
<dbReference type="InterPro" id="IPR004682">
    <property type="entry name" value="TRAP_DctP"/>
</dbReference>
<dbReference type="GO" id="GO:0055085">
    <property type="term" value="P:transmembrane transport"/>
    <property type="evidence" value="ECO:0007669"/>
    <property type="project" value="InterPro"/>
</dbReference>
<dbReference type="PANTHER" id="PTHR33376:SF2">
    <property type="entry name" value="DICARBOXYLATE-BINDING PERIPLASMIC PROTEIN"/>
    <property type="match status" value="1"/>
</dbReference>
<dbReference type="PROSITE" id="PS51257">
    <property type="entry name" value="PROKAR_LIPOPROTEIN"/>
    <property type="match status" value="1"/>
</dbReference>
<dbReference type="GO" id="GO:0030288">
    <property type="term" value="C:outer membrane-bounded periplasmic space"/>
    <property type="evidence" value="ECO:0007669"/>
    <property type="project" value="InterPro"/>
</dbReference>
<protein>
    <submittedName>
        <fullName evidence="3">TRAP transporter substrate-binding protein</fullName>
    </submittedName>
</protein>
<dbReference type="CDD" id="cd13671">
    <property type="entry name" value="PBP2_TRAP_SBP_like_3"/>
    <property type="match status" value="1"/>
</dbReference>
<organism evidence="3 4">
    <name type="scientific">Sinomicrobium pectinilyticum</name>
    <dbReference type="NCBI Taxonomy" id="1084421"/>
    <lineage>
        <taxon>Bacteria</taxon>
        <taxon>Pseudomonadati</taxon>
        <taxon>Bacteroidota</taxon>
        <taxon>Flavobacteriia</taxon>
        <taxon>Flavobacteriales</taxon>
        <taxon>Flavobacteriaceae</taxon>
        <taxon>Sinomicrobium</taxon>
    </lineage>
</organism>
<keyword evidence="4" id="KW-1185">Reference proteome</keyword>
<name>A0A3N0F5F9_SINP1</name>
<sequence>MIKKRSSIQYTVLALFFMLFSSCQEAGKVKVIKLGHGLDASHPVHEAMTFMAKRLAEKSDGSMQIKIYPSQQLGTERECLELLQIGSLGMTKVSVGVLENFVPDFKLFGLPFLFRDKAHSHKVMDGEIGKQLLNASVGVRLKGVAFYDAGSRSFYTKKPVRKPEDLRGLKLRVMESQTAIDMVKSLGGSPTPISWGELYTALQQGIVDGAENNLPSFYLSHHYEVCKYYIVDEHTTLPDMLLISTTIWNSLSDQEKKWLEEAAMESVVYERKIWEEAENHALEEIKKAGVEVIYPDKEPFREKVSVMYEAFKKDKHLKEIIEAIQAE</sequence>
<dbReference type="NCBIfam" id="NF037995">
    <property type="entry name" value="TRAP_S1"/>
    <property type="match status" value="1"/>
</dbReference>
<accession>A0A3N0F5F9</accession>
<evidence type="ECO:0000313" key="4">
    <source>
        <dbReference type="Proteomes" id="UP000267469"/>
    </source>
</evidence>
<dbReference type="RefSeq" id="WP_123214159.1">
    <property type="nucleotide sequence ID" value="NZ_RJTM01000002.1"/>
</dbReference>
<dbReference type="PANTHER" id="PTHR33376">
    <property type="match status" value="1"/>
</dbReference>
<dbReference type="PIRSF" id="PIRSF006470">
    <property type="entry name" value="DctB"/>
    <property type="match status" value="1"/>
</dbReference>
<evidence type="ECO:0000256" key="1">
    <source>
        <dbReference type="ARBA" id="ARBA00022729"/>
    </source>
</evidence>
<keyword evidence="1 2" id="KW-0732">Signal</keyword>